<keyword evidence="3" id="KW-1185">Reference proteome</keyword>
<feature type="compositionally biased region" description="Basic and acidic residues" evidence="1">
    <location>
        <begin position="35"/>
        <end position="62"/>
    </location>
</feature>
<dbReference type="EMBL" id="MF185718">
    <property type="protein sequence ID" value="ASX98683.1"/>
    <property type="molecule type" value="Genomic_DNA"/>
</dbReference>
<evidence type="ECO:0000313" key="3">
    <source>
        <dbReference type="Proteomes" id="UP000225683"/>
    </source>
</evidence>
<dbReference type="GeneID" id="40086114"/>
<dbReference type="RefSeq" id="YP_009610026.1">
    <property type="nucleotide sequence ID" value="NC_042000.1"/>
</dbReference>
<sequence>MAPTAARKASDALKGAPAPVEETQPKLTDQEPTEAEAKAAAEKEAADKAAAEEAEAKEAAEAKVAADVEATKADEQDDNGDLVEATVVIAMFNYFGEDGTHLSALKGHKVHVDEDTAARGVRIGALTVQD</sequence>
<dbReference type="Proteomes" id="UP000225683">
    <property type="component" value="Genome"/>
</dbReference>
<evidence type="ECO:0000313" key="2">
    <source>
        <dbReference type="EMBL" id="ASX98683.1"/>
    </source>
</evidence>
<protein>
    <submittedName>
        <fullName evidence="2">Uncharacterized protein</fullName>
    </submittedName>
</protein>
<evidence type="ECO:0000256" key="1">
    <source>
        <dbReference type="SAM" id="MobiDB-lite"/>
    </source>
</evidence>
<gene>
    <name evidence="2" type="primary">12</name>
    <name evidence="2" type="ORF">SEA_COLUCCI_12</name>
</gene>
<accession>A0A286N2S6</accession>
<dbReference type="OrthoDB" id="37051at10239"/>
<organism evidence="2 3">
    <name type="scientific">Arthrobacter phage Colucci</name>
    <dbReference type="NCBI Taxonomy" id="2015834"/>
    <lineage>
        <taxon>Viruses</taxon>
        <taxon>Duplodnaviria</taxon>
        <taxon>Heunggongvirae</taxon>
        <taxon>Uroviricota</taxon>
        <taxon>Caudoviricetes</taxon>
        <taxon>Klausavirus</taxon>
        <taxon>Klausavirus colucci</taxon>
    </lineage>
</organism>
<feature type="region of interest" description="Disordered" evidence="1">
    <location>
        <begin position="1"/>
        <end position="62"/>
    </location>
</feature>
<name>A0A286N2S6_9CAUD</name>
<dbReference type="KEGG" id="vg:40086114"/>
<proteinExistence type="predicted"/>
<reference evidence="2 3" key="1">
    <citation type="submission" date="2017-06" db="EMBL/GenBank/DDBJ databases">
        <authorList>
            <person name="Conboy A.J."/>
            <person name="Conboy D.B."/>
            <person name="Kulkosky J."/>
            <person name="Cross T."/>
            <person name="Moy E.A."/>
            <person name="Stoner T.H."/>
            <person name="Garlena R.A."/>
            <person name="Russell D.A."/>
            <person name="Pope W.H."/>
            <person name="Jacobs-Sera D."/>
            <person name="Hatfull G.F."/>
        </authorList>
    </citation>
    <scope>NUCLEOTIDE SEQUENCE [LARGE SCALE GENOMIC DNA]</scope>
</reference>